<keyword evidence="3 10" id="KW-0716">Sensory transduction</keyword>
<dbReference type="Proteomes" id="UP001642520">
    <property type="component" value="Unassembled WGS sequence"/>
</dbReference>
<comment type="caution">
    <text evidence="11">The sequence shown here is derived from an EMBL/GenBank/DDBJ whole genome shotgun (WGS) entry which is preliminary data.</text>
</comment>
<feature type="transmembrane region" description="Helical" evidence="10">
    <location>
        <begin position="312"/>
        <end position="331"/>
    </location>
</feature>
<evidence type="ECO:0000313" key="12">
    <source>
        <dbReference type="Proteomes" id="UP001642520"/>
    </source>
</evidence>
<feature type="transmembrane region" description="Helical" evidence="10">
    <location>
        <begin position="212"/>
        <end position="237"/>
    </location>
</feature>
<feature type="transmembrane region" description="Helical" evidence="10">
    <location>
        <begin position="280"/>
        <end position="300"/>
    </location>
</feature>
<keyword evidence="4 10" id="KW-0812">Transmembrane</keyword>
<evidence type="ECO:0000256" key="2">
    <source>
        <dbReference type="ARBA" id="ARBA00022475"/>
    </source>
</evidence>
<proteinExistence type="inferred from homology"/>
<dbReference type="Pfam" id="PF02949">
    <property type="entry name" value="7tm_6"/>
    <property type="match status" value="1"/>
</dbReference>
<keyword evidence="5 10" id="KW-0552">Olfaction</keyword>
<organism evidence="11 12">
    <name type="scientific">Xylocopa violacea</name>
    <name type="common">Violet carpenter bee</name>
    <name type="synonym">Apis violacea</name>
    <dbReference type="NCBI Taxonomy" id="135666"/>
    <lineage>
        <taxon>Eukaryota</taxon>
        <taxon>Metazoa</taxon>
        <taxon>Ecdysozoa</taxon>
        <taxon>Arthropoda</taxon>
        <taxon>Hexapoda</taxon>
        <taxon>Insecta</taxon>
        <taxon>Pterygota</taxon>
        <taxon>Neoptera</taxon>
        <taxon>Endopterygota</taxon>
        <taxon>Hymenoptera</taxon>
        <taxon>Apocrita</taxon>
        <taxon>Aculeata</taxon>
        <taxon>Apoidea</taxon>
        <taxon>Anthophila</taxon>
        <taxon>Apidae</taxon>
        <taxon>Xylocopa</taxon>
        <taxon>Xylocopa</taxon>
    </lineage>
</organism>
<evidence type="ECO:0000256" key="5">
    <source>
        <dbReference type="ARBA" id="ARBA00022725"/>
    </source>
</evidence>
<reference evidence="11 12" key="1">
    <citation type="submission" date="2024-08" db="EMBL/GenBank/DDBJ databases">
        <authorList>
            <person name="Will J Nash"/>
            <person name="Angela Man"/>
            <person name="Seanna McTaggart"/>
            <person name="Kendall Baker"/>
            <person name="Tom Barker"/>
            <person name="Leah Catchpole"/>
            <person name="Alex Durrant"/>
            <person name="Karim Gharbi"/>
            <person name="Naomi Irish"/>
            <person name="Gemy Kaithakottil"/>
            <person name="Debby Ku"/>
            <person name="Aaliyah Providence"/>
            <person name="Felix Shaw"/>
            <person name="David Swarbreck"/>
            <person name="Chris Watkins"/>
            <person name="Ann M. McCartney"/>
            <person name="Giulio Formenti"/>
            <person name="Alice Mouton"/>
            <person name="Noel Vella"/>
            <person name="Bjorn M von Reumont"/>
            <person name="Adriana Vella"/>
            <person name="Wilfried Haerty"/>
        </authorList>
    </citation>
    <scope>NUCLEOTIDE SEQUENCE [LARGE SCALE GENOMIC DNA]</scope>
</reference>
<evidence type="ECO:0000256" key="7">
    <source>
        <dbReference type="ARBA" id="ARBA00023136"/>
    </source>
</evidence>
<feature type="transmembrane region" description="Helical" evidence="10">
    <location>
        <begin position="138"/>
        <end position="160"/>
    </location>
</feature>
<evidence type="ECO:0000256" key="4">
    <source>
        <dbReference type="ARBA" id="ARBA00022692"/>
    </source>
</evidence>
<evidence type="ECO:0000256" key="8">
    <source>
        <dbReference type="ARBA" id="ARBA00023170"/>
    </source>
</evidence>
<keyword evidence="6 10" id="KW-1133">Transmembrane helix</keyword>
<keyword evidence="7 10" id="KW-0472">Membrane</keyword>
<comment type="similarity">
    <text evidence="10">Belongs to the insect chemoreceptor superfamily. Heteromeric odorant receptor channel (TC 1.A.69) family.</text>
</comment>
<evidence type="ECO:0000256" key="9">
    <source>
        <dbReference type="ARBA" id="ARBA00023224"/>
    </source>
</evidence>
<evidence type="ECO:0000313" key="11">
    <source>
        <dbReference type="EMBL" id="CAL7936645.1"/>
    </source>
</evidence>
<comment type="subcellular location">
    <subcellularLocation>
        <location evidence="1 10">Cell membrane</location>
        <topology evidence="1 10">Multi-pass membrane protein</topology>
    </subcellularLocation>
</comment>
<keyword evidence="12" id="KW-1185">Reference proteome</keyword>
<keyword evidence="8 10" id="KW-0675">Receptor</keyword>
<feature type="transmembrane region" description="Helical" evidence="10">
    <location>
        <begin position="45"/>
        <end position="71"/>
    </location>
</feature>
<gene>
    <name evidence="11" type="ORF">XYLVIOL_LOCUS2284</name>
</gene>
<accession>A0ABP1NAR4</accession>
<dbReference type="EMBL" id="CAXAJV020001287">
    <property type="protein sequence ID" value="CAL7936645.1"/>
    <property type="molecule type" value="Genomic_DNA"/>
</dbReference>
<evidence type="ECO:0000256" key="3">
    <source>
        <dbReference type="ARBA" id="ARBA00022606"/>
    </source>
</evidence>
<evidence type="ECO:0000256" key="10">
    <source>
        <dbReference type="RuleBase" id="RU351113"/>
    </source>
</evidence>
<comment type="caution">
    <text evidence="10">Lacks conserved residue(s) required for the propagation of feature annotation.</text>
</comment>
<dbReference type="InterPro" id="IPR004117">
    <property type="entry name" value="7tm6_olfct_rcpt"/>
</dbReference>
<sequence length="406" mass="46250">MTNESVLMEESLSSLGDYSLQYNRWLLKPIGAWPLSLSSSRLERIVSLVLIVLCYGFILFTVIPCMFHIVLEDENIHMKLKVLGPLSHWFFGGVNYTTLLLRGKDIRDCVEHIKTDWKIITRQRDQHVMLKKAKLGRFVAVCCAAFMQGGVLCYCAVSAFTMMTIEVGNETKIIRMLPCAAYKSMIAVDTSPTNEIVLASQFVSGFIVNSSAVGAFGLAIVFAAHAYAQLSIVMMWITEFVNEWRDRKKNGCLNEIGVIVEHHLRVLTFIGRIESVMSRICFMELFKSTLDICMLGYYILTEWADHDVRNLTTYFMILISMSFNIFTVCYIGEVLMEQCKRVGEVTYMTNWYYLPEKRILELSLIIVRSSLTTKITAGKIIDMSIYTFGQVAKTSVAYINLLRQVT</sequence>
<dbReference type="PANTHER" id="PTHR21137">
    <property type="entry name" value="ODORANT RECEPTOR"/>
    <property type="match status" value="1"/>
</dbReference>
<keyword evidence="9 10" id="KW-0807">Transducer</keyword>
<evidence type="ECO:0000256" key="6">
    <source>
        <dbReference type="ARBA" id="ARBA00022989"/>
    </source>
</evidence>
<evidence type="ECO:0000256" key="1">
    <source>
        <dbReference type="ARBA" id="ARBA00004651"/>
    </source>
</evidence>
<keyword evidence="2" id="KW-1003">Cell membrane</keyword>
<name>A0ABP1NAR4_XYLVO</name>
<protein>
    <recommendedName>
        <fullName evidence="10">Odorant receptor</fullName>
    </recommendedName>
</protein>
<dbReference type="PANTHER" id="PTHR21137:SF35">
    <property type="entry name" value="ODORANT RECEPTOR 19A-RELATED"/>
    <property type="match status" value="1"/>
</dbReference>